<dbReference type="EMBL" id="LC064302">
    <property type="protein sequence ID" value="BAR94659.1"/>
    <property type="molecule type" value="Genomic_DNA"/>
</dbReference>
<dbReference type="Pfam" id="PF09327">
    <property type="entry name" value="Phage_Tail_Tip"/>
    <property type="match status" value="1"/>
</dbReference>
<dbReference type="Proteomes" id="UP000203732">
    <property type="component" value="Segment"/>
</dbReference>
<dbReference type="OrthoDB" id="2363at10239"/>
<protein>
    <recommendedName>
        <fullName evidence="1">Tip attachment protein J central straight fiber domain-containing protein</fullName>
    </recommendedName>
</protein>
<evidence type="ECO:0000313" key="2">
    <source>
        <dbReference type="EMBL" id="BAR94659.1"/>
    </source>
</evidence>
<sequence length="424" mass="46269">MVDVCNLNGTECGTGSWKGPKPGDPNMNNLLLTATPAFGGIDINWTWPTLNPAAVSQTILWRSITPNFNVATRVAVVQGNFYFDRVDVEINLDTRYYYWIQMLSINGTEGEVIGPASATARPLIGQMMDILSGQIDAGALAQNLRTEIDQIQLNKLGITQEELLRAQNDQGLAVRISELGAKTDDAMALLQEEVRIRTDADGALVHTVNTMYADFNGNIAAIQTEQQALATQVSSLASSVTTLNSTVNGNSASGQIGLVTKVTQQEGKMAVMESQYFVKLQAGNLVGGFGLYNQGQTIEAGFDVDRFWVGRANVKRKPFIIDNNIVYIDEGAINKLTFDKLRAQDGSLIVQNGKIQAKYLEADQIDVSNIQSKNWVSERQGWRFWDNGTYELNGTATSGRTVIKGGATRVYDAAGVLRVIMGVW</sequence>
<accession>A0A0H5BIA4</accession>
<organismHost>
    <name type="scientific">Pseudomonas aeruginosa</name>
    <dbReference type="NCBI Taxonomy" id="287"/>
</organismHost>
<feature type="domain" description="Tip attachment protein J central straight fiber" evidence="1">
    <location>
        <begin position="276"/>
        <end position="403"/>
    </location>
</feature>
<reference evidence="2 3" key="1">
    <citation type="submission" date="2015-07" db="EMBL/GenBank/DDBJ databases">
        <title>Characterization of Pseudomonas aeruginosa phage KPP21 belonging to family Podoviridae genus N4-like viruses, isolated in Japan.</title>
        <authorList>
            <person name="Shigehisa R."/>
            <person name="Uchiyama J."/>
            <person name="Kato S."/>
            <person name="Takemura-Uchiyama I."/>
            <person name="Ujihara T."/>
            <person name="Sakaguchi Y."/>
            <person name="Okamoto N."/>
            <person name="Shimakura H."/>
            <person name="Daibata M."/>
            <person name="Sakaguchi M."/>
            <person name="Matsuzaki S."/>
        </authorList>
    </citation>
    <scope>NUCLEOTIDE SEQUENCE [LARGE SCALE GENOMIC DNA]</scope>
</reference>
<dbReference type="RefSeq" id="YP_009219049.1">
    <property type="nucleotide sequence ID" value="NC_029017.1"/>
</dbReference>
<keyword evidence="3" id="KW-1185">Reference proteome</keyword>
<dbReference type="PANTHER" id="PTHR36251:SF2">
    <property type="entry name" value="GIFSY-2 PROPHAGE HOST SPECIFICITY PROTEIN J, PHAGE LAMBDA"/>
    <property type="match status" value="1"/>
</dbReference>
<dbReference type="Gene3D" id="2.60.40.10">
    <property type="entry name" value="Immunoglobulins"/>
    <property type="match status" value="1"/>
</dbReference>
<name>A0A0H5BIA4_BPK21</name>
<dbReference type="GeneID" id="26645316"/>
<dbReference type="InterPro" id="IPR013783">
    <property type="entry name" value="Ig-like_fold"/>
</dbReference>
<dbReference type="PANTHER" id="PTHR36251">
    <property type="entry name" value="FELS-1 PROPHAGE HOST SPECIFICITY PROTEIN-RELATED"/>
    <property type="match status" value="1"/>
</dbReference>
<dbReference type="InterPro" id="IPR053171">
    <property type="entry name" value="Viral_Tip_Attach_Protein"/>
</dbReference>
<proteinExistence type="predicted"/>
<organism evidence="2 3">
    <name type="scientific">Pseudomonas phage KPP21</name>
    <dbReference type="NCBI Taxonomy" id="1678082"/>
    <lineage>
        <taxon>Viruses</taxon>
        <taxon>Duplodnaviria</taxon>
        <taxon>Heunggongvirae</taxon>
        <taxon>Uroviricota</taxon>
        <taxon>Caudoviricetes</taxon>
        <taxon>Schitoviridae</taxon>
        <taxon>Migulavirinae</taxon>
        <taxon>Luzseptimavirus</taxon>
        <taxon>Luzseptimavirus KPP21</taxon>
    </lineage>
</organism>
<dbReference type="KEGG" id="vg:26645316"/>
<evidence type="ECO:0000313" key="3">
    <source>
        <dbReference type="Proteomes" id="UP000203732"/>
    </source>
</evidence>
<evidence type="ECO:0000259" key="1">
    <source>
        <dbReference type="Pfam" id="PF09327"/>
    </source>
</evidence>
<dbReference type="InterPro" id="IPR015406">
    <property type="entry name" value="GpJ_CSF"/>
</dbReference>